<reference evidence="2" key="1">
    <citation type="submission" date="2022-09" db="EMBL/GenBank/DDBJ databases">
        <title>Haloadaptaus new haloarchaeum isolated from saline soil.</title>
        <authorList>
            <person name="Duran-Viseras A."/>
            <person name="Sanchez-Porro C."/>
            <person name="Ventosa A."/>
        </authorList>
    </citation>
    <scope>NUCLEOTIDE SEQUENCE</scope>
    <source>
        <strain evidence="2">F3-133</strain>
    </source>
</reference>
<dbReference type="AlphaFoldDB" id="A0A9Q4GI37"/>
<name>A0A9Q4GI37_9EURY</name>
<evidence type="ECO:0000313" key="3">
    <source>
        <dbReference type="Proteomes" id="UP001149411"/>
    </source>
</evidence>
<keyword evidence="3" id="KW-1185">Reference proteome</keyword>
<evidence type="ECO:0000256" key="1">
    <source>
        <dbReference type="SAM" id="Phobius"/>
    </source>
</evidence>
<keyword evidence="1" id="KW-1133">Transmembrane helix</keyword>
<sequence>MEGDLLNSVVSGFIGLVIGVVITFGVWQMTTTPWDLAGVLVAVGIASFFSAFGAGYGESTEK</sequence>
<feature type="transmembrane region" description="Helical" evidence="1">
    <location>
        <begin position="6"/>
        <end position="27"/>
    </location>
</feature>
<evidence type="ECO:0000313" key="2">
    <source>
        <dbReference type="EMBL" id="MCX2819455.1"/>
    </source>
</evidence>
<keyword evidence="1" id="KW-0812">Transmembrane</keyword>
<dbReference type="Proteomes" id="UP001149411">
    <property type="component" value="Unassembled WGS sequence"/>
</dbReference>
<dbReference type="EMBL" id="RKLV01000008">
    <property type="protein sequence ID" value="MCX2819455.1"/>
    <property type="molecule type" value="Genomic_DNA"/>
</dbReference>
<comment type="caution">
    <text evidence="2">The sequence shown here is derived from an EMBL/GenBank/DDBJ whole genome shotgun (WGS) entry which is preliminary data.</text>
</comment>
<accession>A0A9Q4GI37</accession>
<protein>
    <submittedName>
        <fullName evidence="2">Uncharacterized protein</fullName>
    </submittedName>
</protein>
<dbReference type="RefSeq" id="WP_266087728.1">
    <property type="nucleotide sequence ID" value="NZ_RKLV01000008.1"/>
</dbReference>
<keyword evidence="1" id="KW-0472">Membrane</keyword>
<proteinExistence type="predicted"/>
<gene>
    <name evidence="2" type="ORF">EGH25_08845</name>
</gene>
<feature type="transmembrane region" description="Helical" evidence="1">
    <location>
        <begin position="34"/>
        <end position="56"/>
    </location>
</feature>
<organism evidence="2 3">
    <name type="scientific">Halorutilus salinus</name>
    <dbReference type="NCBI Taxonomy" id="2487751"/>
    <lineage>
        <taxon>Archaea</taxon>
        <taxon>Methanobacteriati</taxon>
        <taxon>Methanobacteriota</taxon>
        <taxon>Stenosarchaea group</taxon>
        <taxon>Halobacteria</taxon>
        <taxon>Halorutilales</taxon>
        <taxon>Halorutilaceae</taxon>
        <taxon>Halorutilus</taxon>
    </lineage>
</organism>